<dbReference type="SUPFAM" id="SSF46689">
    <property type="entry name" value="Homeodomain-like"/>
    <property type="match status" value="2"/>
</dbReference>
<dbReference type="SMART" id="SM00342">
    <property type="entry name" value="HTH_ARAC"/>
    <property type="match status" value="1"/>
</dbReference>
<evidence type="ECO:0000256" key="1">
    <source>
        <dbReference type="ARBA" id="ARBA00023015"/>
    </source>
</evidence>
<dbReference type="Pfam" id="PF02311">
    <property type="entry name" value="AraC_binding"/>
    <property type="match status" value="1"/>
</dbReference>
<dbReference type="SUPFAM" id="SSF51215">
    <property type="entry name" value="Regulatory protein AraC"/>
    <property type="match status" value="1"/>
</dbReference>
<accession>A0A414NW62</accession>
<reference evidence="5 6" key="1">
    <citation type="submission" date="2018-08" db="EMBL/GenBank/DDBJ databases">
        <title>A genome reference for cultivated species of the human gut microbiota.</title>
        <authorList>
            <person name="Zou Y."/>
            <person name="Xue W."/>
            <person name="Luo G."/>
        </authorList>
    </citation>
    <scope>NUCLEOTIDE SEQUENCE [LARGE SCALE GENOMIC DNA]</scope>
    <source>
        <strain evidence="5 6">AM25-21AC</strain>
    </source>
</reference>
<dbReference type="InterPro" id="IPR037923">
    <property type="entry name" value="HTH-like"/>
</dbReference>
<evidence type="ECO:0000313" key="6">
    <source>
        <dbReference type="Proteomes" id="UP000283442"/>
    </source>
</evidence>
<dbReference type="GO" id="GO:0043565">
    <property type="term" value="F:sequence-specific DNA binding"/>
    <property type="evidence" value="ECO:0007669"/>
    <property type="project" value="InterPro"/>
</dbReference>
<dbReference type="InterPro" id="IPR009057">
    <property type="entry name" value="Homeodomain-like_sf"/>
</dbReference>
<sequence length="310" mass="34937">MPLQLFFQNLGIAVKLKREDSRKRERGFPMAFISSNYKPVFTSEAMPRLVTLYRAETPYTSMPRTMHLHGDVAEFILITGGSGIHIIDGQRYYTQKGDLLLIGQDVVHDESSPANRNLSIYSGAIRGLQLPDLPAGKFLPPDVLPVLKTEELFPDFCHLLELMYRGAQGKGCHPEESINHLLCALLLLTMEVTSRSVVLPPEEHHLMAAVRSRLDAAYDETITLAGLAQEFHVSTFHLAHAFKAAYGYAPLQYITRRRIGEAQTLLIDTTLPITEIAIRTGYNSSSYFNKAFHKITGMSPRDYRKAYRKI</sequence>
<comment type="caution">
    <text evidence="5">The sequence shown here is derived from an EMBL/GenBank/DDBJ whole genome shotgun (WGS) entry which is preliminary data.</text>
</comment>
<protein>
    <submittedName>
        <fullName evidence="5">AraC family transcriptional regulator</fullName>
    </submittedName>
</protein>
<dbReference type="AlphaFoldDB" id="A0A414NW62"/>
<dbReference type="PROSITE" id="PS01124">
    <property type="entry name" value="HTH_ARAC_FAMILY_2"/>
    <property type="match status" value="1"/>
</dbReference>
<evidence type="ECO:0000256" key="3">
    <source>
        <dbReference type="ARBA" id="ARBA00023163"/>
    </source>
</evidence>
<keyword evidence="3" id="KW-0804">Transcription</keyword>
<dbReference type="PRINTS" id="PR00032">
    <property type="entry name" value="HTHARAC"/>
</dbReference>
<dbReference type="Pfam" id="PF12833">
    <property type="entry name" value="HTH_18"/>
    <property type="match status" value="1"/>
</dbReference>
<dbReference type="Gene3D" id="2.60.120.10">
    <property type="entry name" value="Jelly Rolls"/>
    <property type="match status" value="1"/>
</dbReference>
<dbReference type="InterPro" id="IPR018060">
    <property type="entry name" value="HTH_AraC"/>
</dbReference>
<dbReference type="PANTHER" id="PTHR43280:SF2">
    <property type="entry name" value="HTH-TYPE TRANSCRIPTIONAL REGULATOR EXSA"/>
    <property type="match status" value="1"/>
</dbReference>
<dbReference type="InterPro" id="IPR020449">
    <property type="entry name" value="Tscrpt_reg_AraC-type_HTH"/>
</dbReference>
<dbReference type="Gene3D" id="1.10.10.60">
    <property type="entry name" value="Homeodomain-like"/>
    <property type="match status" value="2"/>
</dbReference>
<keyword evidence="1" id="KW-0805">Transcription regulation</keyword>
<dbReference type="PANTHER" id="PTHR43280">
    <property type="entry name" value="ARAC-FAMILY TRANSCRIPTIONAL REGULATOR"/>
    <property type="match status" value="1"/>
</dbReference>
<evidence type="ECO:0000259" key="4">
    <source>
        <dbReference type="PROSITE" id="PS01124"/>
    </source>
</evidence>
<dbReference type="OrthoDB" id="324626at2"/>
<proteinExistence type="predicted"/>
<dbReference type="InterPro" id="IPR003313">
    <property type="entry name" value="AraC-bd"/>
</dbReference>
<gene>
    <name evidence="5" type="ORF">DW674_07850</name>
</gene>
<feature type="domain" description="HTH araC/xylS-type" evidence="4">
    <location>
        <begin position="208"/>
        <end position="306"/>
    </location>
</feature>
<dbReference type="Proteomes" id="UP000283442">
    <property type="component" value="Unassembled WGS sequence"/>
</dbReference>
<evidence type="ECO:0000256" key="2">
    <source>
        <dbReference type="ARBA" id="ARBA00023125"/>
    </source>
</evidence>
<name>A0A414NW62_9FIRM</name>
<dbReference type="InterPro" id="IPR014710">
    <property type="entry name" value="RmlC-like_jellyroll"/>
</dbReference>
<keyword evidence="2" id="KW-0238">DNA-binding</keyword>
<dbReference type="EMBL" id="QRHE01000007">
    <property type="protein sequence ID" value="RHF51286.1"/>
    <property type="molecule type" value="Genomic_DNA"/>
</dbReference>
<dbReference type="GO" id="GO:0003700">
    <property type="term" value="F:DNA-binding transcription factor activity"/>
    <property type="evidence" value="ECO:0007669"/>
    <property type="project" value="InterPro"/>
</dbReference>
<organism evidence="5 6">
    <name type="scientific">Mitsuokella multacida</name>
    <dbReference type="NCBI Taxonomy" id="52226"/>
    <lineage>
        <taxon>Bacteria</taxon>
        <taxon>Bacillati</taxon>
        <taxon>Bacillota</taxon>
        <taxon>Negativicutes</taxon>
        <taxon>Selenomonadales</taxon>
        <taxon>Selenomonadaceae</taxon>
        <taxon>Mitsuokella</taxon>
    </lineage>
</organism>
<evidence type="ECO:0000313" key="5">
    <source>
        <dbReference type="EMBL" id="RHF51286.1"/>
    </source>
</evidence>